<evidence type="ECO:0000313" key="2">
    <source>
        <dbReference type="Proteomes" id="UP001055013"/>
    </source>
</evidence>
<evidence type="ECO:0000313" key="1">
    <source>
        <dbReference type="EMBL" id="GJH22805.1"/>
    </source>
</evidence>
<dbReference type="EMBL" id="BPUR01000054">
    <property type="protein sequence ID" value="GJH22805.1"/>
    <property type="molecule type" value="Genomic_DNA"/>
</dbReference>
<organism evidence="1 2">
    <name type="scientific">Caballeronia novacaledonica</name>
    <dbReference type="NCBI Taxonomy" id="1544861"/>
    <lineage>
        <taxon>Bacteria</taxon>
        <taxon>Pseudomonadati</taxon>
        <taxon>Pseudomonadota</taxon>
        <taxon>Betaproteobacteria</taxon>
        <taxon>Burkholderiales</taxon>
        <taxon>Burkholderiaceae</taxon>
        <taxon>Caballeronia</taxon>
    </lineage>
</organism>
<dbReference type="Proteomes" id="UP001055013">
    <property type="component" value="Unassembled WGS sequence"/>
</dbReference>
<proteinExistence type="predicted"/>
<gene>
    <name evidence="1" type="ORF">CBA19CS22_39705</name>
</gene>
<reference evidence="1" key="1">
    <citation type="submission" date="2021-09" db="EMBL/GenBank/DDBJ databases">
        <title>Isolation and characterization of 3-chlorobenzoate degrading bacteria from soils in Shizuoka.</title>
        <authorList>
            <person name="Ifat A."/>
            <person name="Ogawa N."/>
            <person name="Kimbara K."/>
            <person name="Moriuchi R."/>
            <person name="Dohra H."/>
            <person name="Shintani M."/>
        </authorList>
    </citation>
    <scope>NUCLEOTIDE SEQUENCE</scope>
    <source>
        <strain evidence="1">19CS2-2</strain>
    </source>
</reference>
<keyword evidence="2" id="KW-1185">Reference proteome</keyword>
<name>A0ACB5R630_9BURK</name>
<accession>A0ACB5R630</accession>
<comment type="caution">
    <text evidence="1">The sequence shown here is derived from an EMBL/GenBank/DDBJ whole genome shotgun (WGS) entry which is preliminary data.</text>
</comment>
<protein>
    <submittedName>
        <fullName evidence="1">ABC transporter substrate-binding protein</fullName>
    </submittedName>
</protein>
<sequence>MARANALLHGTGCIDVPFTLPDSAVDHTNEPPISFVRLDSLNALKAIARCDASAASSISDSRAMSSSCVARGQHPFLYRHKSNVRYADRKQWCDDAHTCFVLAASTLYASALVPILRSPSEMLRGTHMTGKDSLARRAIPLLVSVAMLVFLGCLAGSGAARDAHADMPAKGLVYCSEASPAGFDEAQFTSSVEASAAGYTVYNRLVEFDRENGDIEPGLAESWERAADGRQYTFHLRRGVRFHTTKDFTPTREFNADDVVFTFERMRDPEHPFRRAYPVSFPYFRDLGLATNVQRVEALDPYTVRFTLARIDGPFMQKMAMPFASILSREYADKLLEAGKASDINWHPVGTGPFVFREYTKDATISFDGNADYWKPDVVKLKWLKFDITTDPAVRLQKLRAGECQVMSYPRPADIASINTDARIRPMNQAGFNLGYLAYNTAKAPLDDVRVRRALDMSIDKHAILAAVYQGTGIVAINPMPPTQWGYDFGIRDAPFDPARAKALLAEAGHGDGLKLKLWAMPVSRPYNPNARLMAEMIQADWARIGVQAQIVTYEMGEYVRRARNGEHDALLIGWSGDYGDPDDWLGVLLGCDSVKGSNFTKWCYKPYDDLIKQARETLDIEARTAQYARAQQIFKEQVPFTPIAHAVVYQPVTRNVSGFRIDRFGMTRFWGVSIE</sequence>